<dbReference type="RefSeq" id="WP_153489564.1">
    <property type="nucleotide sequence ID" value="NZ_VWNA01000003.1"/>
</dbReference>
<dbReference type="Proteomes" id="UP000332515">
    <property type="component" value="Unassembled WGS sequence"/>
</dbReference>
<organism evidence="2 3">
    <name type="scientific">Segnochrobactrum spirostomi</name>
    <dbReference type="NCBI Taxonomy" id="2608987"/>
    <lineage>
        <taxon>Bacteria</taxon>
        <taxon>Pseudomonadati</taxon>
        <taxon>Pseudomonadota</taxon>
        <taxon>Alphaproteobacteria</taxon>
        <taxon>Hyphomicrobiales</taxon>
        <taxon>Segnochrobactraceae</taxon>
        <taxon>Segnochrobactrum</taxon>
    </lineage>
</organism>
<name>A0A6A7Y8S1_9HYPH</name>
<feature type="region of interest" description="Disordered" evidence="1">
    <location>
        <begin position="213"/>
        <end position="235"/>
    </location>
</feature>
<evidence type="ECO:0000313" key="3">
    <source>
        <dbReference type="Proteomes" id="UP000332515"/>
    </source>
</evidence>
<comment type="caution">
    <text evidence="2">The sequence shown here is derived from an EMBL/GenBank/DDBJ whole genome shotgun (WGS) entry which is preliminary data.</text>
</comment>
<protein>
    <submittedName>
        <fullName evidence="2">Uncharacterized protein</fullName>
    </submittedName>
</protein>
<gene>
    <name evidence="2" type="ORF">F0357_21190</name>
</gene>
<evidence type="ECO:0000313" key="2">
    <source>
        <dbReference type="EMBL" id="MQT15125.1"/>
    </source>
</evidence>
<dbReference type="EMBL" id="VWNA01000003">
    <property type="protein sequence ID" value="MQT15125.1"/>
    <property type="molecule type" value="Genomic_DNA"/>
</dbReference>
<keyword evidence="3" id="KW-1185">Reference proteome</keyword>
<accession>A0A6A7Y8S1</accession>
<reference evidence="2 3" key="1">
    <citation type="submission" date="2019-09" db="EMBL/GenBank/DDBJ databases">
        <title>Segnochrobactrum spirostomi gen. nov., sp. nov., isolated from the ciliate Spirostomum cf. yagiui and description of a novel family, Segnochrobactraceae fam. nov. within the order Rhizobiales of the class Alphaproteobacteria.</title>
        <authorList>
            <person name="Akter S."/>
            <person name="Shazib S.U.A."/>
            <person name="Shin M.K."/>
        </authorList>
    </citation>
    <scope>NUCLEOTIDE SEQUENCE [LARGE SCALE GENOMIC DNA]</scope>
    <source>
        <strain evidence="2 3">Sp-1</strain>
    </source>
</reference>
<proteinExistence type="predicted"/>
<evidence type="ECO:0000256" key="1">
    <source>
        <dbReference type="SAM" id="MobiDB-lite"/>
    </source>
</evidence>
<sequence length="235" mass="25046">MSPERIDTSNQGRTTMTAIQTRVLDVTFVDPRPPVEFAVVAGEAKESFSISASGMGRLTGLSYTVSAHTSGSIKAKLQIAALTSEDVKNLNTLALGMLDASRRKEVEEMQKTTASASANLSLWSYFFGGGHASASYESTRKSMESMGLSSEQISKLMDAFLEFAKQMSTVEIDFFVNNTNSDYSVSGDLYLYTLSGSISTQKGTQQYRMLADQASAGGPPPSGGGAPSTGQIIQL</sequence>
<dbReference type="AlphaFoldDB" id="A0A6A7Y8S1"/>